<dbReference type="EMBL" id="JARRAG010000001">
    <property type="protein sequence ID" value="MDG3003259.1"/>
    <property type="molecule type" value="Genomic_DNA"/>
</dbReference>
<gene>
    <name evidence="1" type="ORF">PZE19_05735</name>
</gene>
<dbReference type="RefSeq" id="WP_277859613.1">
    <property type="nucleotide sequence ID" value="NZ_JARRAG010000001.1"/>
</dbReference>
<keyword evidence="2" id="KW-1185">Reference proteome</keyword>
<proteinExistence type="predicted"/>
<comment type="caution">
    <text evidence="1">The sequence shown here is derived from an EMBL/GenBank/DDBJ whole genome shotgun (WGS) entry which is preliminary data.</text>
</comment>
<protein>
    <submittedName>
        <fullName evidence="1">Uncharacterized protein</fullName>
    </submittedName>
</protein>
<organism evidence="1 2">
    <name type="scientific">Paludisphaera mucosa</name>
    <dbReference type="NCBI Taxonomy" id="3030827"/>
    <lineage>
        <taxon>Bacteria</taxon>
        <taxon>Pseudomonadati</taxon>
        <taxon>Planctomycetota</taxon>
        <taxon>Planctomycetia</taxon>
        <taxon>Isosphaerales</taxon>
        <taxon>Isosphaeraceae</taxon>
        <taxon>Paludisphaera</taxon>
    </lineage>
</organism>
<dbReference type="Proteomes" id="UP001216907">
    <property type="component" value="Unassembled WGS sequence"/>
</dbReference>
<accession>A0ABT6F773</accession>
<name>A0ABT6F773_9BACT</name>
<reference evidence="1 2" key="1">
    <citation type="submission" date="2023-03" db="EMBL/GenBank/DDBJ databases">
        <title>Paludisphaera mucosa sp. nov. a novel planctomycete from northern fen.</title>
        <authorList>
            <person name="Ivanova A."/>
        </authorList>
    </citation>
    <scope>NUCLEOTIDE SEQUENCE [LARGE SCALE GENOMIC DNA]</scope>
    <source>
        <strain evidence="1 2">Pla2</strain>
    </source>
</reference>
<evidence type="ECO:0000313" key="1">
    <source>
        <dbReference type="EMBL" id="MDG3003259.1"/>
    </source>
</evidence>
<evidence type="ECO:0000313" key="2">
    <source>
        <dbReference type="Proteomes" id="UP001216907"/>
    </source>
</evidence>
<sequence length="118" mass="14138">MRDFVSGRSFFVDEDGVLDEFDRNGLVDALREHLGEDFWYPRRVAGQARRRKMPHLVEDGPRVEKLFFDCAVVERRRDRTISRVQVVFRHFRRMVAIRAEFEGAREWRVERTRDVALA</sequence>